<sequence>MTLFLGALISFAALLLACAPQQTQQPFKSGRSPSLLSPRLHQRIDKLRIKWGVKGLTIALAASPNSTVRSAEHLSDDWTLETLGFGQADKYDNEVDGDTLFAIASNSKVFNALSLGLLIHNNTILSSGAKLEWTTKVKDILHEWKLQDRYASDHVDLLDLGTMRSGMPRHDYAHGGISPVDLIAGMRHLKASTEMRRDFQYNNHHYITMGLIIERVSGLTLPEYVQQHIFDPVGLKSATYNSTHAAVSGHRSDGFMNTLPNLEFCKKDILAGADQLDSRCLGVQGCLDWWTETDGLFEAGAGGILLSAIDMKKWVQELLNPTVLPPSIVKEVTTAHTVTDGKPTLPHYGINGYGIGQVMYSYRGFKIEGHTGSVPGQMSTMTRVPELGFGFMLAVNQDNFGSFVNNIIQNEILDEILEVKEWDLVDWEKMLGLRLLEQLGDATKVEKPRHPKVPKHLDIAKLNGHYHHKAYGAWDLVKVENPASTEGGKDGSARIVETVYPKINITGPIYLAEVDKIFVSHLVFFHFDDNLFNWTTVLQKNSYNSENEVSGKITNVQQTGTAVFTERGVGMYGDYWGSGAAVGPAVIDQHDVKGSSEVWYERT</sequence>
<dbReference type="KEGG" id="kdj:28972073"/>
<dbReference type="Proteomes" id="UP000078595">
    <property type="component" value="Chromosome 8"/>
</dbReference>
<dbReference type="PANTHER" id="PTHR46825">
    <property type="entry name" value="D-ALANYL-D-ALANINE-CARBOXYPEPTIDASE/ENDOPEPTIDASE AMPH"/>
    <property type="match status" value="1"/>
</dbReference>
<dbReference type="Gene3D" id="3.40.710.10">
    <property type="entry name" value="DD-peptidase/beta-lactamase superfamily"/>
    <property type="match status" value="1"/>
</dbReference>
<keyword evidence="2" id="KW-0732">Signal</keyword>
<organism evidence="4 5">
    <name type="scientific">Kwoniella dejecticola CBS 10117</name>
    <dbReference type="NCBI Taxonomy" id="1296121"/>
    <lineage>
        <taxon>Eukaryota</taxon>
        <taxon>Fungi</taxon>
        <taxon>Dikarya</taxon>
        <taxon>Basidiomycota</taxon>
        <taxon>Agaricomycotina</taxon>
        <taxon>Tremellomycetes</taxon>
        <taxon>Tremellales</taxon>
        <taxon>Cryptococcaceae</taxon>
        <taxon>Kwoniella</taxon>
    </lineage>
</organism>
<evidence type="ECO:0000313" key="5">
    <source>
        <dbReference type="Proteomes" id="UP000078595"/>
    </source>
</evidence>
<feature type="signal peptide" evidence="2">
    <location>
        <begin position="1"/>
        <end position="17"/>
    </location>
</feature>
<feature type="chain" id="PRO_5042505127" description="Beta-lactamase-related domain-containing protein" evidence="2">
    <location>
        <begin position="18"/>
        <end position="603"/>
    </location>
</feature>
<proteinExistence type="inferred from homology"/>
<dbReference type="RefSeq" id="XP_065825432.1">
    <property type="nucleotide sequence ID" value="XM_065969360.1"/>
</dbReference>
<dbReference type="PANTHER" id="PTHR46825:SF15">
    <property type="entry name" value="BETA-LACTAMASE-RELATED DOMAIN-CONTAINING PROTEIN"/>
    <property type="match status" value="1"/>
</dbReference>
<keyword evidence="5" id="KW-1185">Reference proteome</keyword>
<dbReference type="SUPFAM" id="SSF56601">
    <property type="entry name" value="beta-lactamase/transpeptidase-like"/>
    <property type="match status" value="1"/>
</dbReference>
<evidence type="ECO:0000313" key="4">
    <source>
        <dbReference type="EMBL" id="WWC63764.1"/>
    </source>
</evidence>
<accession>A0AAJ8KSZ7</accession>
<dbReference type="InterPro" id="IPR001466">
    <property type="entry name" value="Beta-lactam-related"/>
</dbReference>
<evidence type="ECO:0000259" key="3">
    <source>
        <dbReference type="Pfam" id="PF00144"/>
    </source>
</evidence>
<dbReference type="AlphaFoldDB" id="A0AAJ8KSZ7"/>
<gene>
    <name evidence="4" type="ORF">I303_106369</name>
</gene>
<evidence type="ECO:0000256" key="1">
    <source>
        <dbReference type="ARBA" id="ARBA00038215"/>
    </source>
</evidence>
<dbReference type="GeneID" id="28972073"/>
<reference evidence="4" key="2">
    <citation type="submission" date="2024-02" db="EMBL/GenBank/DDBJ databases">
        <title>Comparative genomics of Cryptococcus and Kwoniella reveals pathogenesis evolution and contrasting modes of karyotype evolution via chromosome fusion or intercentromeric recombination.</title>
        <authorList>
            <person name="Coelho M.A."/>
            <person name="David-Palma M."/>
            <person name="Shea T."/>
            <person name="Bowers K."/>
            <person name="McGinley-Smith S."/>
            <person name="Mohammad A.W."/>
            <person name="Gnirke A."/>
            <person name="Yurkov A.M."/>
            <person name="Nowrousian M."/>
            <person name="Sun S."/>
            <person name="Cuomo C.A."/>
            <person name="Heitman J."/>
        </authorList>
    </citation>
    <scope>NUCLEOTIDE SEQUENCE</scope>
    <source>
        <strain evidence="4">CBS 10117</strain>
    </source>
</reference>
<feature type="domain" description="Beta-lactamase-related" evidence="3">
    <location>
        <begin position="78"/>
        <end position="400"/>
    </location>
</feature>
<comment type="similarity">
    <text evidence="1">Belongs to the peptidase S12 family.</text>
</comment>
<dbReference type="InterPro" id="IPR012338">
    <property type="entry name" value="Beta-lactam/transpept-like"/>
</dbReference>
<dbReference type="EMBL" id="CP144537">
    <property type="protein sequence ID" value="WWC63764.1"/>
    <property type="molecule type" value="Genomic_DNA"/>
</dbReference>
<name>A0AAJ8KSZ7_9TREE</name>
<evidence type="ECO:0000256" key="2">
    <source>
        <dbReference type="SAM" id="SignalP"/>
    </source>
</evidence>
<reference evidence="4" key="1">
    <citation type="submission" date="2013-07" db="EMBL/GenBank/DDBJ databases">
        <authorList>
            <consortium name="The Broad Institute Genome Sequencing Platform"/>
            <person name="Cuomo C."/>
            <person name="Litvintseva A."/>
            <person name="Chen Y."/>
            <person name="Heitman J."/>
            <person name="Sun S."/>
            <person name="Springer D."/>
            <person name="Dromer F."/>
            <person name="Young S.K."/>
            <person name="Zeng Q."/>
            <person name="Gargeya S."/>
            <person name="Fitzgerald M."/>
            <person name="Abouelleil A."/>
            <person name="Alvarado L."/>
            <person name="Berlin A.M."/>
            <person name="Chapman S.B."/>
            <person name="Dewar J."/>
            <person name="Goldberg J."/>
            <person name="Griggs A."/>
            <person name="Gujja S."/>
            <person name="Hansen M."/>
            <person name="Howarth C."/>
            <person name="Imamovic A."/>
            <person name="Larimer J."/>
            <person name="McCowan C."/>
            <person name="Murphy C."/>
            <person name="Pearson M."/>
            <person name="Priest M."/>
            <person name="Roberts A."/>
            <person name="Saif S."/>
            <person name="Shea T."/>
            <person name="Sykes S."/>
            <person name="Wortman J."/>
            <person name="Nusbaum C."/>
            <person name="Birren B."/>
        </authorList>
    </citation>
    <scope>NUCLEOTIDE SEQUENCE</scope>
    <source>
        <strain evidence="4">CBS 10117</strain>
    </source>
</reference>
<dbReference type="InterPro" id="IPR050491">
    <property type="entry name" value="AmpC-like"/>
</dbReference>
<dbReference type="Pfam" id="PF00144">
    <property type="entry name" value="Beta-lactamase"/>
    <property type="match status" value="1"/>
</dbReference>
<protein>
    <recommendedName>
        <fullName evidence="3">Beta-lactamase-related domain-containing protein</fullName>
    </recommendedName>
</protein>